<sequence length="136" mass="16360">MEKYEKKLVLHARAKNKYKIDKYLHKMQENGGNTLDESNIIKIIDFIEDRFTVYSFERMIDFNEDSGFSNNYRKFMTHNKKCVNELSSQDLEFISMLIDRIKDEKILQCDEETFVEFDSFAIYFNINKKLVIMNPQ</sequence>
<gene>
    <name evidence="1" type="ORF">Dasosvirus3_17</name>
</gene>
<dbReference type="EMBL" id="MK072044">
    <property type="protein sequence ID" value="AYV77458.1"/>
    <property type="molecule type" value="Genomic_DNA"/>
</dbReference>
<proteinExistence type="predicted"/>
<accession>A0A3G4ZRC8</accession>
<name>A0A3G4ZRC8_9VIRU</name>
<reference evidence="1" key="1">
    <citation type="submission" date="2018-10" db="EMBL/GenBank/DDBJ databases">
        <title>Hidden diversity of soil giant viruses.</title>
        <authorList>
            <person name="Schulz F."/>
            <person name="Alteio L."/>
            <person name="Goudeau D."/>
            <person name="Ryan E.M."/>
            <person name="Malmstrom R.R."/>
            <person name="Blanchard J."/>
            <person name="Woyke T."/>
        </authorList>
    </citation>
    <scope>NUCLEOTIDE SEQUENCE</scope>
    <source>
        <strain evidence="1">DSV1</strain>
    </source>
</reference>
<evidence type="ECO:0000313" key="1">
    <source>
        <dbReference type="EMBL" id="AYV77458.1"/>
    </source>
</evidence>
<organism evidence="1">
    <name type="scientific">Dasosvirus sp</name>
    <dbReference type="NCBI Taxonomy" id="2487764"/>
    <lineage>
        <taxon>Viruses</taxon>
        <taxon>Varidnaviria</taxon>
        <taxon>Bamfordvirae</taxon>
        <taxon>Nucleocytoviricota</taxon>
        <taxon>Megaviricetes</taxon>
        <taxon>Imitervirales</taxon>
        <taxon>Mimiviridae</taxon>
        <taxon>Klosneuvirinae</taxon>
    </lineage>
</organism>
<protein>
    <submittedName>
        <fullName evidence="1">Uncharacterized protein</fullName>
    </submittedName>
</protein>